<evidence type="ECO:0000313" key="1">
    <source>
        <dbReference type="EMBL" id="TDY02451.1"/>
    </source>
</evidence>
<dbReference type="EMBL" id="SOQX01000002">
    <property type="protein sequence ID" value="TDY02451.1"/>
    <property type="molecule type" value="Genomic_DNA"/>
</dbReference>
<dbReference type="AlphaFoldDB" id="A0A4R8INJ3"/>
<comment type="caution">
    <text evidence="1">The sequence shown here is derived from an EMBL/GenBank/DDBJ whole genome shotgun (WGS) entry which is preliminary data.</text>
</comment>
<dbReference type="Proteomes" id="UP000294914">
    <property type="component" value="Unassembled WGS sequence"/>
</dbReference>
<evidence type="ECO:0008006" key="3">
    <source>
        <dbReference type="Google" id="ProtNLM"/>
    </source>
</evidence>
<dbReference type="PANTHER" id="PTHR38774:SF1">
    <property type="entry name" value="CYTOPLASMIC PROTEIN"/>
    <property type="match status" value="1"/>
</dbReference>
<evidence type="ECO:0000313" key="2">
    <source>
        <dbReference type="Proteomes" id="UP000294914"/>
    </source>
</evidence>
<keyword evidence="2" id="KW-1185">Reference proteome</keyword>
<name>A0A4R8INJ3_9GAMM</name>
<dbReference type="RefSeq" id="WP_134081445.1">
    <property type="nucleotide sequence ID" value="NZ_SOQX01000002.1"/>
</dbReference>
<reference evidence="1 2" key="1">
    <citation type="submission" date="2019-03" db="EMBL/GenBank/DDBJ databases">
        <title>Genomic Encyclopedia of Type Strains, Phase IV (KMG-IV): sequencing the most valuable type-strain genomes for metagenomic binning, comparative biology and taxonomic classification.</title>
        <authorList>
            <person name="Goeker M."/>
        </authorList>
    </citation>
    <scope>NUCLEOTIDE SEQUENCE [LARGE SCALE GENOMIC DNA]</scope>
    <source>
        <strain evidence="1 2">DSM 16326</strain>
    </source>
</reference>
<proteinExistence type="predicted"/>
<dbReference type="OrthoDB" id="9793663at2"/>
<organism evidence="1 2">
    <name type="scientific">Thiohalophilus thiocyanatoxydans</name>
    <dbReference type="NCBI Taxonomy" id="381308"/>
    <lineage>
        <taxon>Bacteria</taxon>
        <taxon>Pseudomonadati</taxon>
        <taxon>Pseudomonadota</taxon>
        <taxon>Gammaproteobacteria</taxon>
        <taxon>Thiohalomonadales</taxon>
        <taxon>Thiohalophilaceae</taxon>
        <taxon>Thiohalophilus</taxon>
    </lineage>
</organism>
<gene>
    <name evidence="1" type="ORF">EDC23_0822</name>
</gene>
<dbReference type="PANTHER" id="PTHR38774">
    <property type="entry name" value="CYTOPLASMIC PROTEIN-RELATED"/>
    <property type="match status" value="1"/>
</dbReference>
<dbReference type="Pfam" id="PF06853">
    <property type="entry name" value="DUF1249"/>
    <property type="match status" value="1"/>
</dbReference>
<protein>
    <recommendedName>
        <fullName evidence="3">DUF1249 domain-containing protein</fullName>
    </recommendedName>
</protein>
<dbReference type="InterPro" id="IPR009659">
    <property type="entry name" value="DUF1249"/>
</dbReference>
<accession>A0A4R8INJ3</accession>
<sequence length="147" mass="17391">MSHTIAQHRRQQPMWFYEKNYRFLRQLLPDLPQEHVGHYQIRHAQHRLDIQVAEFGPYTQLLQLSQCFEGVSSLVCDLRMSVRVYHDARLAEVIGYQGVERLLARYELPNAGMLYPDEKRQANLLLHDWLAMFINHDKQTDKTATVS</sequence>